<evidence type="ECO:0000256" key="1">
    <source>
        <dbReference type="ARBA" id="ARBA00023239"/>
    </source>
</evidence>
<dbReference type="PANTHER" id="PTHR21240">
    <property type="entry name" value="2-AMINO-3-CARBOXYLMUCONATE-6-SEMIALDEHYDE DECARBOXYLASE"/>
    <property type="match status" value="1"/>
</dbReference>
<dbReference type="EMBL" id="CAEMXZ010000149">
    <property type="protein sequence ID" value="CAB4324449.1"/>
    <property type="molecule type" value="Genomic_DNA"/>
</dbReference>
<organism evidence="3">
    <name type="scientific">freshwater metagenome</name>
    <dbReference type="NCBI Taxonomy" id="449393"/>
    <lineage>
        <taxon>unclassified sequences</taxon>
        <taxon>metagenomes</taxon>
        <taxon>ecological metagenomes</taxon>
    </lineage>
</organism>
<evidence type="ECO:0000259" key="2">
    <source>
        <dbReference type="Pfam" id="PF04909"/>
    </source>
</evidence>
<dbReference type="SUPFAM" id="SSF51556">
    <property type="entry name" value="Metallo-dependent hydrolases"/>
    <property type="match status" value="1"/>
</dbReference>
<protein>
    <submittedName>
        <fullName evidence="3">Unannotated protein</fullName>
    </submittedName>
</protein>
<accession>A0A6J5YLB1</accession>
<name>A0A6J5YLB1_9ZZZZ</name>
<evidence type="ECO:0000313" key="4">
    <source>
        <dbReference type="EMBL" id="CAB4960402.1"/>
    </source>
</evidence>
<feature type="domain" description="Amidohydrolase-related" evidence="2">
    <location>
        <begin position="11"/>
        <end position="387"/>
    </location>
</feature>
<dbReference type="InterPro" id="IPR032465">
    <property type="entry name" value="ACMSD"/>
</dbReference>
<gene>
    <name evidence="3" type="ORF">UFOPK1392_02219</name>
    <name evidence="4" type="ORF">UFOPK3733_02416</name>
</gene>
<dbReference type="GO" id="GO:0016787">
    <property type="term" value="F:hydrolase activity"/>
    <property type="evidence" value="ECO:0007669"/>
    <property type="project" value="InterPro"/>
</dbReference>
<sequence>MTDLFDQHRVIDVDTHLTEPPDTWTRSFPASKHNIVPHIERIDGADVWMADGERLGAPGYYSMAGWDGIMPQSTPRTFDEIAPAMFDPAARLAFMDAEGIDAQVLYPNVGGFGNGYFLRLGDRELVAQCVRAYNDFLTDWCSIAPERLLAITAIPFWDLDLAIDEIERCLGNGHRAINFCNQPADYGQPPLAHKHWDPIWARVQEAGVPVNFHVGGGSMGTQFTDTAEMGWMTNFAKVSSLIFLDNMRSVADLIFGGICHRFPDLKFVSVESGVGWIPGAMETFDWQWRNGGVRDEHPEYELLPSEYFERQIYGCFWFEEQVARNAIERFPNNILFETDYPHPTCQHPGPRTAAQRPREYASRVLADVDEKTIENVLWRTAASLYGIA</sequence>
<dbReference type="GO" id="GO:0016831">
    <property type="term" value="F:carboxy-lyase activity"/>
    <property type="evidence" value="ECO:0007669"/>
    <property type="project" value="InterPro"/>
</dbReference>
<dbReference type="InterPro" id="IPR032466">
    <property type="entry name" value="Metal_Hydrolase"/>
</dbReference>
<proteinExistence type="predicted"/>
<dbReference type="GO" id="GO:0005737">
    <property type="term" value="C:cytoplasm"/>
    <property type="evidence" value="ECO:0007669"/>
    <property type="project" value="TreeGrafter"/>
</dbReference>
<dbReference type="PANTHER" id="PTHR21240:SF28">
    <property type="entry name" value="ISO-OROTATE DECARBOXYLASE (EUROFUNG)"/>
    <property type="match status" value="1"/>
</dbReference>
<dbReference type="GO" id="GO:0019748">
    <property type="term" value="P:secondary metabolic process"/>
    <property type="evidence" value="ECO:0007669"/>
    <property type="project" value="TreeGrafter"/>
</dbReference>
<dbReference type="EMBL" id="CAFBNC010000223">
    <property type="protein sequence ID" value="CAB4960402.1"/>
    <property type="molecule type" value="Genomic_DNA"/>
</dbReference>
<dbReference type="InterPro" id="IPR006680">
    <property type="entry name" value="Amidohydro-rel"/>
</dbReference>
<reference evidence="3" key="1">
    <citation type="submission" date="2020-05" db="EMBL/GenBank/DDBJ databases">
        <authorList>
            <person name="Chiriac C."/>
            <person name="Salcher M."/>
            <person name="Ghai R."/>
            <person name="Kavagutti S V."/>
        </authorList>
    </citation>
    <scope>NUCLEOTIDE SEQUENCE</scope>
</reference>
<dbReference type="AlphaFoldDB" id="A0A6J5YLB1"/>
<dbReference type="Pfam" id="PF04909">
    <property type="entry name" value="Amidohydro_2"/>
    <property type="match status" value="1"/>
</dbReference>
<keyword evidence="1" id="KW-0456">Lyase</keyword>
<dbReference type="Gene3D" id="3.20.20.140">
    <property type="entry name" value="Metal-dependent hydrolases"/>
    <property type="match status" value="1"/>
</dbReference>
<evidence type="ECO:0000313" key="3">
    <source>
        <dbReference type="EMBL" id="CAB4324449.1"/>
    </source>
</evidence>